<evidence type="ECO:0000313" key="2">
    <source>
        <dbReference type="Proteomes" id="UP001501509"/>
    </source>
</evidence>
<organism evidence="1 2">
    <name type="scientific">Actinomadura fulvescens</name>
    <dbReference type="NCBI Taxonomy" id="46160"/>
    <lineage>
        <taxon>Bacteria</taxon>
        <taxon>Bacillati</taxon>
        <taxon>Actinomycetota</taxon>
        <taxon>Actinomycetes</taxon>
        <taxon>Streptosporangiales</taxon>
        <taxon>Thermomonosporaceae</taxon>
        <taxon>Actinomadura</taxon>
    </lineage>
</organism>
<dbReference type="RefSeq" id="WP_344548077.1">
    <property type="nucleotide sequence ID" value="NZ_BAAATD010000017.1"/>
</dbReference>
<dbReference type="InterPro" id="IPR011990">
    <property type="entry name" value="TPR-like_helical_dom_sf"/>
</dbReference>
<comment type="caution">
    <text evidence="1">The sequence shown here is derived from an EMBL/GenBank/DDBJ whole genome shotgun (WGS) entry which is preliminary data.</text>
</comment>
<protein>
    <recommendedName>
        <fullName evidence="3">Tetratricopeptide repeat protein</fullName>
    </recommendedName>
</protein>
<sequence length="287" mass="31788">MVRAFDGRLVRKAQDAWDDEDWPRAARLLEELLARDPDGEQAPARWYDAALAYKFMRDWPRAYELGKQAAARAPRGRQDPAFWNLGIAATVQGDWATARDAWAGYGIDLPPGDGEIEENLGMTCVRLDPEGEVEIVWALRICPTRARVLSVPFNTARRYGEIVVHDGVPNGERVVDGHRFPVFDELLCWKASDLPTLSVTVSTPDTAGIDELVVLFDSRGFGAEPSSSLQFLCKCCSDGSVEQTRSVRAGGQTVWLAAPEGEARRLLDDWAGDAGYERSWANLHPVS</sequence>
<name>A0ABP6D385_9ACTN</name>
<dbReference type="EMBL" id="BAAATD010000017">
    <property type="protein sequence ID" value="GAA2632668.1"/>
    <property type="molecule type" value="Genomic_DNA"/>
</dbReference>
<dbReference type="SUPFAM" id="SSF48452">
    <property type="entry name" value="TPR-like"/>
    <property type="match status" value="1"/>
</dbReference>
<dbReference type="Gene3D" id="1.25.40.10">
    <property type="entry name" value="Tetratricopeptide repeat domain"/>
    <property type="match status" value="1"/>
</dbReference>
<evidence type="ECO:0000313" key="1">
    <source>
        <dbReference type="EMBL" id="GAA2632668.1"/>
    </source>
</evidence>
<evidence type="ECO:0008006" key="3">
    <source>
        <dbReference type="Google" id="ProtNLM"/>
    </source>
</evidence>
<dbReference type="Proteomes" id="UP001501509">
    <property type="component" value="Unassembled WGS sequence"/>
</dbReference>
<proteinExistence type="predicted"/>
<accession>A0ABP6D385</accession>
<reference evidence="2" key="1">
    <citation type="journal article" date="2019" name="Int. J. Syst. Evol. Microbiol.">
        <title>The Global Catalogue of Microorganisms (GCM) 10K type strain sequencing project: providing services to taxonomists for standard genome sequencing and annotation.</title>
        <authorList>
            <consortium name="The Broad Institute Genomics Platform"/>
            <consortium name="The Broad Institute Genome Sequencing Center for Infectious Disease"/>
            <person name="Wu L."/>
            <person name="Ma J."/>
        </authorList>
    </citation>
    <scope>NUCLEOTIDE SEQUENCE [LARGE SCALE GENOMIC DNA]</scope>
    <source>
        <strain evidence="2">JCM 6833</strain>
    </source>
</reference>
<gene>
    <name evidence="1" type="ORF">GCM10010411_83750</name>
</gene>
<keyword evidence="2" id="KW-1185">Reference proteome</keyword>